<accession>A0A132B7Z1</accession>
<sequence>MVRWVLLQYAPISARLTLSIGWRLGATNANESVVEGKMNLRLTSMPMIRSSVGMIGDSLRLQCQSLIAWLTTAGHDCDRVRCGLILPEPHRSRQAGCGLVSGTT</sequence>
<name>A0A132B7Z1_MOLSC</name>
<dbReference type="RefSeq" id="XP_018062885.1">
    <property type="nucleotide sequence ID" value="XM_018206803.1"/>
</dbReference>
<dbReference type="InParanoid" id="A0A132B7Z1"/>
<dbReference type="KEGG" id="psco:LY89DRAFT_332751"/>
<dbReference type="AlphaFoldDB" id="A0A132B7Z1"/>
<keyword evidence="2" id="KW-1185">Reference proteome</keyword>
<protein>
    <submittedName>
        <fullName evidence="1">Uncharacterized protein</fullName>
    </submittedName>
</protein>
<proteinExistence type="predicted"/>
<reference evidence="1 2" key="1">
    <citation type="submission" date="2015-10" db="EMBL/GenBank/DDBJ databases">
        <title>Full genome of DAOMC 229536 Phialocephala scopiformis, a fungal endophyte of spruce producing the potent anti-insectan compound rugulosin.</title>
        <authorList>
            <consortium name="DOE Joint Genome Institute"/>
            <person name="Walker A.K."/>
            <person name="Frasz S.L."/>
            <person name="Seifert K.A."/>
            <person name="Miller J.D."/>
            <person name="Mondo S.J."/>
            <person name="Labutti K."/>
            <person name="Lipzen A."/>
            <person name="Dockter R."/>
            <person name="Kennedy M."/>
            <person name="Grigoriev I.V."/>
            <person name="Spatafora J.W."/>
        </authorList>
    </citation>
    <scope>NUCLEOTIDE SEQUENCE [LARGE SCALE GENOMIC DNA]</scope>
    <source>
        <strain evidence="1 2">CBS 120377</strain>
    </source>
</reference>
<dbReference type="Proteomes" id="UP000070700">
    <property type="component" value="Unassembled WGS sequence"/>
</dbReference>
<evidence type="ECO:0000313" key="2">
    <source>
        <dbReference type="Proteomes" id="UP000070700"/>
    </source>
</evidence>
<organism evidence="1 2">
    <name type="scientific">Mollisia scopiformis</name>
    <name type="common">Conifer needle endophyte fungus</name>
    <name type="synonym">Phialocephala scopiformis</name>
    <dbReference type="NCBI Taxonomy" id="149040"/>
    <lineage>
        <taxon>Eukaryota</taxon>
        <taxon>Fungi</taxon>
        <taxon>Dikarya</taxon>
        <taxon>Ascomycota</taxon>
        <taxon>Pezizomycotina</taxon>
        <taxon>Leotiomycetes</taxon>
        <taxon>Helotiales</taxon>
        <taxon>Mollisiaceae</taxon>
        <taxon>Mollisia</taxon>
    </lineage>
</organism>
<gene>
    <name evidence="1" type="ORF">LY89DRAFT_332751</name>
</gene>
<evidence type="ECO:0000313" key="1">
    <source>
        <dbReference type="EMBL" id="KUJ08530.1"/>
    </source>
</evidence>
<dbReference type="EMBL" id="KQ947435">
    <property type="protein sequence ID" value="KUJ08530.1"/>
    <property type="molecule type" value="Genomic_DNA"/>
</dbReference>
<dbReference type="GeneID" id="28816529"/>